<keyword evidence="2" id="KW-1185">Reference proteome</keyword>
<dbReference type="EMBL" id="JAKTTI010000020">
    <property type="protein sequence ID" value="MCH1626261.1"/>
    <property type="molecule type" value="Genomic_DNA"/>
</dbReference>
<dbReference type="InterPro" id="IPR012452">
    <property type="entry name" value="DUF1657"/>
</dbReference>
<sequence length="68" mass="7546">MTVASQVKQTLAGLKSMHASFQSLALSSSDENAQRTFHEVMLATEEIISDIKGRIGKLEMEEPQYKGF</sequence>
<dbReference type="RefSeq" id="WP_240256180.1">
    <property type="nucleotide sequence ID" value="NZ_JAKTTI010000020.1"/>
</dbReference>
<dbReference type="Pfam" id="PF07870">
    <property type="entry name" value="DUF1657"/>
    <property type="match status" value="1"/>
</dbReference>
<proteinExistence type="predicted"/>
<accession>A0AAW5EA27</accession>
<organism evidence="1 2">
    <name type="scientific">Fredinandcohnia quinoae</name>
    <dbReference type="NCBI Taxonomy" id="2918902"/>
    <lineage>
        <taxon>Bacteria</taxon>
        <taxon>Bacillati</taxon>
        <taxon>Bacillota</taxon>
        <taxon>Bacilli</taxon>
        <taxon>Bacillales</taxon>
        <taxon>Bacillaceae</taxon>
        <taxon>Fredinandcohnia</taxon>
    </lineage>
</organism>
<evidence type="ECO:0000313" key="2">
    <source>
        <dbReference type="Proteomes" id="UP001431131"/>
    </source>
</evidence>
<evidence type="ECO:0000313" key="1">
    <source>
        <dbReference type="EMBL" id="MCH1626261.1"/>
    </source>
</evidence>
<reference evidence="1" key="1">
    <citation type="submission" date="2022-02" db="EMBL/GenBank/DDBJ databases">
        <title>Fredinandcohnia quinoae sp. nov. isolated from Chenopodium quinoa seeds.</title>
        <authorList>
            <person name="Saati-Santamaria Z."/>
            <person name="Flores-Felix J.D."/>
            <person name="Igual J.M."/>
            <person name="Velazquez E."/>
            <person name="Garcia-Fraile P."/>
            <person name="Martinez-Molina E."/>
        </authorList>
    </citation>
    <scope>NUCLEOTIDE SEQUENCE</scope>
    <source>
        <strain evidence="1">SECRCQ15</strain>
    </source>
</reference>
<name>A0AAW5EA27_9BACI</name>
<gene>
    <name evidence="1" type="ORF">MJG50_13050</name>
</gene>
<comment type="caution">
    <text evidence="1">The sequence shown here is derived from an EMBL/GenBank/DDBJ whole genome shotgun (WGS) entry which is preliminary data.</text>
</comment>
<protein>
    <submittedName>
        <fullName evidence="1">DUF1657 domain-containing protein</fullName>
    </submittedName>
</protein>
<dbReference type="Proteomes" id="UP001431131">
    <property type="component" value="Unassembled WGS sequence"/>
</dbReference>
<dbReference type="AlphaFoldDB" id="A0AAW5EA27"/>